<feature type="compositionally biased region" description="Basic and acidic residues" evidence="1">
    <location>
        <begin position="811"/>
        <end position="826"/>
    </location>
</feature>
<feature type="region of interest" description="Disordered" evidence="1">
    <location>
        <begin position="795"/>
        <end position="833"/>
    </location>
</feature>
<protein>
    <recommendedName>
        <fullName evidence="2">C2H2-type domain-containing protein</fullName>
    </recommendedName>
</protein>
<feature type="domain" description="C2H2-type" evidence="2">
    <location>
        <begin position="895"/>
        <end position="922"/>
    </location>
</feature>
<gene>
    <name evidence="3" type="ORF">CH63R_14184</name>
</gene>
<dbReference type="KEGG" id="chig:CH63R_14184"/>
<organism evidence="3 4">
    <name type="scientific">Colletotrichum higginsianum (strain IMI 349063)</name>
    <name type="common">Crucifer anthracnose fungus</name>
    <dbReference type="NCBI Taxonomy" id="759273"/>
    <lineage>
        <taxon>Eukaryota</taxon>
        <taxon>Fungi</taxon>
        <taxon>Dikarya</taxon>
        <taxon>Ascomycota</taxon>
        <taxon>Pezizomycotina</taxon>
        <taxon>Sordariomycetes</taxon>
        <taxon>Hypocreomycetidae</taxon>
        <taxon>Glomerellales</taxon>
        <taxon>Glomerellaceae</taxon>
        <taxon>Colletotrichum</taxon>
        <taxon>Colletotrichum destructivum species complex</taxon>
    </lineage>
</organism>
<dbReference type="VEuPathDB" id="FungiDB:CH63R_14184"/>
<dbReference type="Proteomes" id="UP000092177">
    <property type="component" value="Chromosome 10"/>
</dbReference>
<feature type="region of interest" description="Disordered" evidence="1">
    <location>
        <begin position="959"/>
        <end position="992"/>
    </location>
</feature>
<dbReference type="EMBL" id="LTAN01000010">
    <property type="protein sequence ID" value="OBR02958.1"/>
    <property type="molecule type" value="Genomic_DNA"/>
</dbReference>
<dbReference type="RefSeq" id="XP_018151476.1">
    <property type="nucleotide sequence ID" value="XM_018309158.1"/>
</dbReference>
<feature type="compositionally biased region" description="Gly residues" evidence="1">
    <location>
        <begin position="1453"/>
        <end position="1463"/>
    </location>
</feature>
<feature type="domain" description="C2H2-type" evidence="2">
    <location>
        <begin position="925"/>
        <end position="951"/>
    </location>
</feature>
<dbReference type="InterPro" id="IPR013087">
    <property type="entry name" value="Znf_C2H2_type"/>
</dbReference>
<feature type="compositionally biased region" description="Polar residues" evidence="1">
    <location>
        <begin position="963"/>
        <end position="977"/>
    </location>
</feature>
<accession>A0A1B7XT64</accession>
<sequence length="1852" mass="208372">MAESKLGVPEPQERYNALIKPSDDDWKAVHDNFKDLLAQPTLRTEDILSLYFTTQERKLFLTATEPRSLRDCQESNTRRYWSLIAGRFKDCHLSFATKLTMLYFGLPVEPIMSALFQYAKPDFDVDDGDEICDVEVRPPLHFLTAHNHRNYGHDHMRGAEASFTTFAVPDSQMPENTATQGLSLRGGGYDDGDDDLEMKDAGSLSHTRTSAFAGQRRLPEIVEALDDDFEVDDVHGSLTMTGLAHSDIRTRVSGPGVEHQHPAASSIRQTPGPRANVVSVSGSTASRPTMRARFDQQPAAARRVDEYIPLYGYQGRIMFKPDDLSTFEAASRKLLSLRKCDACDLVLVEFDRSSRGVTKRLNDSIPLKPDGSVTNRMRQQARSDLNCAWFVLRVGESKPTEWEPQDSCFSTSLIKLRQADDEGHENVSYCNIPSRELYFGPKPTGSRYHSPKPWGVNQYMPFLTTAQQVLVGTPDRPGANHFDVIISSEHGGTGAFSTHWYGGIEVDRRLLDMMHPIFAKGKPFEVETHPLSENSVVLYLPGGVASSATALKDRECLRQSGSRDHYPSALEKVNAMTRGLALHPNISYRLWRGVDYFNPMIKNPSGGHKPVSWNPRDFTVQNHAQLQGALSNFIANSVDNKREPCRLFVIQPFNGSGDTCIIETPDEKNGSAEFQVTSDTMDKFRAKVQHLYEHDARVQFDPQQDSILLEPIFENGSSGQWNPVHFVLRPDAPDWELVMAQRLSVAKTMRVTIWKNDELDFVKNVASELDTRSQWGPRYGQVTPLRPELSLPTIAQPVRNQPVAAQTRPGETSRVESKAPEEDPRKRSWATQPSVYDKGIYHPSFPINAPPVESILRTGGSRVPMITKNVLTATEQHEMQGTLWNTRNLVLDRICKCPYQGCNVTYRVDEEQNLVKHLEDKHAGQKCPWCDLQLFQFWSGKQREEHYKSAHAEQLRKILEQPQKPSSRPQTLQTSTPGRPLKHAAPLTPPLSSFKIMERTRFPAGPLPRPGPPPKANEKESDYRYCDRCGRDHIQLSSRTEREHHDRICVPLAEGAGLCTFCEACGHREWKTEQDAKEFAPFDEYPHKCRGTIHQNKPHCTKCGLSLKKMTDGSIDRHRTYCAGYYGTMGCFCPYCQHHFVEDKRQKPIDSIKKHISECDKRDPMKATPYEIYPETYWEDKDLLADPLYLGQGASTALVRKQRRPNEPTRYLSYPLMWHEKPGPTPTQDPPSECKLPGCREPLFGLTPSEILGHFETNHGGRPQRKCPLCHLSFKRPEDGREDNPESGEWEDRRDQVAHMECHVYQLWDVLTEKGPPPPIVNREPFYAGHSLWDPDNEKALDRRDKRCPHFDKCGAMVGFMNQKQWNQHMEIAHAAEDFEPQVPRDIKVDLQAAFEEREKQRIREGKHPMVGQGPPVPKSKGSEPGLGQGQGVTAGQKPATAGPAVQPQGQVGARGGLAGGQGLDTVPDQGLDPEGTRPKEDVPRGVRPEGARPQAPPETQTTSEPKQKSSTASKPKTTVGKTGKHTGNTGKPPGKPDSKPHSKPSPGQKSFSDTKPKIKAPAQSFDAEDNMYCSRCFRKAPNRVSKAKIPEGDPSRQEQIDAHSDPTRSCRIRPQEGRVRFSRDGEPILPSRVGWIRKGNLKLNEIRDAFVRLNPELERTMCPTDMHWKRPWSRWVHDPNNENNDDVWGMPYKRQKDRGDDDSEEDDGEEDYVVVDDEEDDEDEETGEAEDEDKEKEEDEEENGGGGGDGAKDNSGTIRKKKRKQFRGFQPHDPTYRYSGDEDSVSEEDASGLVPESEGEGEGSTGSGGRKRKRDATEPSGQGQAGKKKKKTQEQERKKAGVSEEAQGSKS</sequence>
<keyword evidence="4" id="KW-1185">Reference proteome</keyword>
<feature type="compositionally biased region" description="Acidic residues" evidence="1">
    <location>
        <begin position="1701"/>
        <end position="1744"/>
    </location>
</feature>
<dbReference type="SMART" id="SM00355">
    <property type="entry name" value="ZnF_C2H2"/>
    <property type="match status" value="3"/>
</dbReference>
<feature type="compositionally biased region" description="Basic and acidic residues" evidence="1">
    <location>
        <begin position="1589"/>
        <end position="1616"/>
    </location>
</feature>
<feature type="region of interest" description="Disordered" evidence="1">
    <location>
        <begin position="1275"/>
        <end position="1295"/>
    </location>
</feature>
<name>A0A1B7XT64_COLHI</name>
<feature type="compositionally biased region" description="Acidic residues" evidence="1">
    <location>
        <begin position="1782"/>
        <end position="1791"/>
    </location>
</feature>
<evidence type="ECO:0000313" key="3">
    <source>
        <dbReference type="EMBL" id="OBR02958.1"/>
    </source>
</evidence>
<dbReference type="GeneID" id="28873265"/>
<proteinExistence type="predicted"/>
<comment type="caution">
    <text evidence="3">The sequence shown here is derived from an EMBL/GenBank/DDBJ whole genome shotgun (WGS) entry which is preliminary data.</text>
</comment>
<evidence type="ECO:0000256" key="1">
    <source>
        <dbReference type="SAM" id="MobiDB-lite"/>
    </source>
</evidence>
<feature type="region of interest" description="Disordered" evidence="1">
    <location>
        <begin position="170"/>
        <end position="194"/>
    </location>
</feature>
<feature type="region of interest" description="Disordered" evidence="1">
    <location>
        <begin position="254"/>
        <end position="297"/>
    </location>
</feature>
<feature type="compositionally biased region" description="Basic and acidic residues" evidence="1">
    <location>
        <begin position="1833"/>
        <end position="1843"/>
    </location>
</feature>
<feature type="compositionally biased region" description="Polar residues" evidence="1">
    <location>
        <begin position="1498"/>
        <end position="1514"/>
    </location>
</feature>
<feature type="compositionally biased region" description="Low complexity" evidence="1">
    <location>
        <begin position="1515"/>
        <end position="1533"/>
    </location>
</feature>
<evidence type="ECO:0000313" key="4">
    <source>
        <dbReference type="Proteomes" id="UP000092177"/>
    </source>
</evidence>
<feature type="domain" description="C2H2-type" evidence="2">
    <location>
        <begin position="1346"/>
        <end position="1374"/>
    </location>
</feature>
<feature type="compositionally biased region" description="Basic and acidic residues" evidence="1">
    <location>
        <begin position="1475"/>
        <end position="1491"/>
    </location>
</feature>
<reference evidence="4" key="1">
    <citation type="journal article" date="2017" name="BMC Genomics">
        <title>Gapless genome assembly of Colletotrichum higginsianum reveals chromosome structure and association of transposable elements with secondary metabolite gene clusters.</title>
        <authorList>
            <person name="Dallery J.-F."/>
            <person name="Lapalu N."/>
            <person name="Zampounis A."/>
            <person name="Pigne S."/>
            <person name="Luyten I."/>
            <person name="Amselem J."/>
            <person name="Wittenberg A.H.J."/>
            <person name="Zhou S."/>
            <person name="de Queiroz M.V."/>
            <person name="Robin G.P."/>
            <person name="Auger A."/>
            <person name="Hainaut M."/>
            <person name="Henrissat B."/>
            <person name="Kim K.-T."/>
            <person name="Lee Y.-H."/>
            <person name="Lespinet O."/>
            <person name="Schwartz D.C."/>
            <person name="Thon M.R."/>
            <person name="O'Connell R.J."/>
        </authorList>
    </citation>
    <scope>NUCLEOTIDE SEQUENCE [LARGE SCALE GENOMIC DNA]</scope>
    <source>
        <strain evidence="4">IMI 349063</strain>
    </source>
</reference>
<evidence type="ECO:0000259" key="2">
    <source>
        <dbReference type="SMART" id="SM00355"/>
    </source>
</evidence>
<feature type="compositionally biased region" description="Polar residues" evidence="1">
    <location>
        <begin position="278"/>
        <end position="287"/>
    </location>
</feature>
<dbReference type="OrthoDB" id="4850289at2759"/>
<feature type="region of interest" description="Disordered" evidence="1">
    <location>
        <begin position="1401"/>
        <end position="1616"/>
    </location>
</feature>
<feature type="region of interest" description="Disordered" evidence="1">
    <location>
        <begin position="1674"/>
        <end position="1852"/>
    </location>
</feature>